<dbReference type="SUPFAM" id="SSF50199">
    <property type="entry name" value="Staphylococcal nuclease"/>
    <property type="match status" value="1"/>
</dbReference>
<evidence type="ECO:0000313" key="2">
    <source>
        <dbReference type="Proteomes" id="UP001056708"/>
    </source>
</evidence>
<dbReference type="EMBL" id="CP098611">
    <property type="protein sequence ID" value="USR91497.1"/>
    <property type="molecule type" value="Genomic_DNA"/>
</dbReference>
<reference evidence="1" key="1">
    <citation type="submission" date="2022-06" db="EMBL/GenBank/DDBJ databases">
        <title>Genome sequence of Phormidium yuhuli AB48 isolated from an industrial photobioreactor environment.</title>
        <authorList>
            <person name="Qiu Y."/>
            <person name="Noonan A.J.C."/>
            <person name="Dofher K."/>
            <person name="Koch M."/>
            <person name="Kieft B."/>
            <person name="Lin X."/>
            <person name="Ziels R.M."/>
            <person name="Hallam S.J."/>
        </authorList>
    </citation>
    <scope>NUCLEOTIDE SEQUENCE</scope>
    <source>
        <strain evidence="1">AB48</strain>
    </source>
</reference>
<dbReference type="Gene3D" id="2.40.50.90">
    <property type="match status" value="1"/>
</dbReference>
<evidence type="ECO:0000313" key="1">
    <source>
        <dbReference type="EMBL" id="USR91497.1"/>
    </source>
</evidence>
<dbReference type="Proteomes" id="UP001056708">
    <property type="component" value="Chromosome"/>
</dbReference>
<dbReference type="InterPro" id="IPR035437">
    <property type="entry name" value="SNase_OB-fold_sf"/>
</dbReference>
<proteinExistence type="predicted"/>
<sequence length="302" mass="34255">MGTRLRDIQVTEVVDGDTLKVKIDEQEEFVRLICVDTEESSLHPSPETAKPVTEAGIAADHMAHEYFSKANGELCEVDLEFDTDDSPEDCLRWHRGNCSRLVCYVHRGESHYNLFTVQQGWSPYFTKYGRSRLYDLLFTQAEFEAQAHQRKIWNPQVNAQGASRNYCSLSAWWAYRASIIEDFRRSGAASGAISVQLDYPQVLQAIDESRTVTLFCDLQGGIRKQVEGGAIIFTGSRLCPLKFWIPTASNPDGEALVRLIVNRYAGRGRGYAYVKGRITLHRGLPQMIIRHLDQLSDFPPNF</sequence>
<gene>
    <name evidence="1" type="ORF">NEA10_01835</name>
</gene>
<protein>
    <submittedName>
        <fullName evidence="1">Thermonuclease family protein</fullName>
    </submittedName>
</protein>
<name>A0ABY5AQJ4_9CYAN</name>
<organism evidence="1 2">
    <name type="scientific">Phormidium yuhuli AB48</name>
    <dbReference type="NCBI Taxonomy" id="2940671"/>
    <lineage>
        <taxon>Bacteria</taxon>
        <taxon>Bacillati</taxon>
        <taxon>Cyanobacteriota</taxon>
        <taxon>Cyanophyceae</taxon>
        <taxon>Oscillatoriophycideae</taxon>
        <taxon>Oscillatoriales</taxon>
        <taxon>Oscillatoriaceae</taxon>
        <taxon>Phormidium</taxon>
        <taxon>Phormidium yuhuli</taxon>
    </lineage>
</organism>
<keyword evidence="2" id="KW-1185">Reference proteome</keyword>
<dbReference type="RefSeq" id="WP_252663513.1">
    <property type="nucleotide sequence ID" value="NZ_CP098611.1"/>
</dbReference>
<accession>A0ABY5AQJ4</accession>